<dbReference type="PANTHER" id="PTHR43135:SF3">
    <property type="entry name" value="ALPHA-D-RIBOSE 1-METHYLPHOSPHONATE 5-TRIPHOSPHATE DIPHOSPHATASE"/>
    <property type="match status" value="1"/>
</dbReference>
<evidence type="ECO:0000256" key="1">
    <source>
        <dbReference type="SAM" id="SignalP"/>
    </source>
</evidence>
<keyword evidence="3" id="KW-0378">Hydrolase</keyword>
<dbReference type="InterPro" id="IPR032466">
    <property type="entry name" value="Metal_Hydrolase"/>
</dbReference>
<dbReference type="Proteomes" id="UP000286482">
    <property type="component" value="Unassembled WGS sequence"/>
</dbReference>
<protein>
    <submittedName>
        <fullName evidence="3">Amidohydrolase family protein</fullName>
    </submittedName>
</protein>
<keyword evidence="4" id="KW-1185">Reference proteome</keyword>
<dbReference type="GO" id="GO:0016810">
    <property type="term" value="F:hydrolase activity, acting on carbon-nitrogen (but not peptide) bonds"/>
    <property type="evidence" value="ECO:0007669"/>
    <property type="project" value="InterPro"/>
</dbReference>
<feature type="domain" description="Amidohydrolase-related" evidence="2">
    <location>
        <begin position="76"/>
        <end position="433"/>
    </location>
</feature>
<dbReference type="InterPro" id="IPR006680">
    <property type="entry name" value="Amidohydro-rel"/>
</dbReference>
<proteinExistence type="predicted"/>
<reference evidence="3 4" key="1">
    <citation type="submission" date="2018-09" db="EMBL/GenBank/DDBJ databases">
        <authorList>
            <person name="Wang Z."/>
        </authorList>
    </citation>
    <scope>NUCLEOTIDE SEQUENCE [LARGE SCALE GENOMIC DNA]</scope>
    <source>
        <strain evidence="3 4">ALS 81</strain>
    </source>
</reference>
<dbReference type="CDD" id="cd01299">
    <property type="entry name" value="Met_dep_hydrolase_A"/>
    <property type="match status" value="1"/>
</dbReference>
<keyword evidence="1" id="KW-0732">Signal</keyword>
<organism evidence="3 4">
    <name type="scientific">Alginatibacterium sediminis</name>
    <dbReference type="NCBI Taxonomy" id="2164068"/>
    <lineage>
        <taxon>Bacteria</taxon>
        <taxon>Pseudomonadati</taxon>
        <taxon>Pseudomonadota</taxon>
        <taxon>Gammaproteobacteria</taxon>
        <taxon>Alteromonadales</taxon>
        <taxon>Alteromonadaceae</taxon>
        <taxon>Alginatibacterium</taxon>
    </lineage>
</organism>
<gene>
    <name evidence="3" type="ORF">DBZ36_12630</name>
</gene>
<evidence type="ECO:0000259" key="2">
    <source>
        <dbReference type="Pfam" id="PF01979"/>
    </source>
</evidence>
<comment type="caution">
    <text evidence="3">The sequence shown here is derived from an EMBL/GenBank/DDBJ whole genome shotgun (WGS) entry which is preliminary data.</text>
</comment>
<sequence>MLLALITSAIFAAPAAFSKDDASTATLITGARIFDGISENLLEGQDVLVKDGVIAQIAKDIDAPAGATVINAEGRVLTPGLVFMHEHLMMQLSSPDLLFRDDRYKAIVAGNIAEDYLERGITTVRDASGNTYGLKAAIDDGQTPGPRIYPSGPMISQTSGHSDHRFPTDKSVEMGGHHDLLVSEGDFVVADGVPEMLTATRENLRRGSSQIKIAVGGGTGSVSDPLEVVEFTDEEIQAATKAASDFGTYTMAHVYNNEGVRRAIDNGVKSIEHGNLIDKDTLQYIKDQGDVWLSPQVSVYTFIPAGYTEGQAHKHHQAFEGIDHMFKTAKEIGFDKIVIGSDIISNPEAIAKINEEFTFRAQWFSPIEVMRQATSKGGELLELSGVLNPYPGKLGVIAQGAHADLLLIDGNPLEDLSVMTDHEANFDLIMKGGEIYKSDL</sequence>
<feature type="chain" id="PRO_5019567730" evidence="1">
    <location>
        <begin position="19"/>
        <end position="440"/>
    </location>
</feature>
<dbReference type="OrthoDB" id="9776455at2"/>
<dbReference type="InterPro" id="IPR011059">
    <property type="entry name" value="Metal-dep_hydrolase_composite"/>
</dbReference>
<dbReference type="Pfam" id="PF01979">
    <property type="entry name" value="Amidohydro_1"/>
    <property type="match status" value="1"/>
</dbReference>
<feature type="signal peptide" evidence="1">
    <location>
        <begin position="1"/>
        <end position="18"/>
    </location>
</feature>
<dbReference type="AlphaFoldDB" id="A0A420EBV8"/>
<dbReference type="InterPro" id="IPR057744">
    <property type="entry name" value="OTAase-like"/>
</dbReference>
<dbReference type="Gene3D" id="3.20.20.140">
    <property type="entry name" value="Metal-dependent hydrolases"/>
    <property type="match status" value="1"/>
</dbReference>
<name>A0A420EBV8_9ALTE</name>
<dbReference type="EMBL" id="RAQO01000006">
    <property type="protein sequence ID" value="RKF18165.1"/>
    <property type="molecule type" value="Genomic_DNA"/>
</dbReference>
<dbReference type="Gene3D" id="2.30.40.10">
    <property type="entry name" value="Urease, subunit C, domain 1"/>
    <property type="match status" value="1"/>
</dbReference>
<dbReference type="SUPFAM" id="SSF51556">
    <property type="entry name" value="Metallo-dependent hydrolases"/>
    <property type="match status" value="1"/>
</dbReference>
<evidence type="ECO:0000313" key="3">
    <source>
        <dbReference type="EMBL" id="RKF18165.1"/>
    </source>
</evidence>
<dbReference type="SUPFAM" id="SSF51338">
    <property type="entry name" value="Composite domain of metallo-dependent hydrolases"/>
    <property type="match status" value="1"/>
</dbReference>
<accession>A0A420EBV8</accession>
<dbReference type="InterPro" id="IPR051781">
    <property type="entry name" value="Metallo-dep_Hydrolase"/>
</dbReference>
<evidence type="ECO:0000313" key="4">
    <source>
        <dbReference type="Proteomes" id="UP000286482"/>
    </source>
</evidence>
<dbReference type="PANTHER" id="PTHR43135">
    <property type="entry name" value="ALPHA-D-RIBOSE 1-METHYLPHOSPHONATE 5-TRIPHOSPHATE DIPHOSPHATASE"/>
    <property type="match status" value="1"/>
</dbReference>